<dbReference type="PIR" id="JN0863">
    <property type="entry name" value="JN0863"/>
</dbReference>
<dbReference type="EMBL" id="D10842">
    <property type="protein sequence ID" value="BAA01620.1"/>
    <property type="molecule type" value="Genomic_DNA"/>
</dbReference>
<evidence type="ECO:0000313" key="1">
    <source>
        <dbReference type="EMBL" id="BAA01620.1"/>
    </source>
</evidence>
<name>Q51767_9CYAN</name>
<dbReference type="AlphaFoldDB" id="Q51767"/>
<geneLocation type="plasmid" evidence="1">
    <name>pPF1</name>
</geneLocation>
<accession>Q51767</accession>
<keyword evidence="1" id="KW-0614">Plasmid</keyword>
<organism evidence="1">
    <name type="scientific">Leptolyngbya foveolarum</name>
    <dbReference type="NCBI Taxonomy" id="47253"/>
    <lineage>
        <taxon>Bacteria</taxon>
        <taxon>Bacillati</taxon>
        <taxon>Cyanobacteriota</taxon>
        <taxon>Cyanophyceae</taxon>
        <taxon>Leptolyngbyales</taxon>
        <taxon>Leptolyngbyaceae</taxon>
        <taxon>Leptolyngbya group</taxon>
        <taxon>Leptolyngbya</taxon>
    </lineage>
</organism>
<protein>
    <submittedName>
        <fullName evidence="1">ORF1</fullName>
    </submittedName>
</protein>
<reference evidence="1" key="1">
    <citation type="journal article" date="1993" name="Biosci. Biotechnol. Biochem.">
        <title>Characterization of a small cryptic plasmid, pPF1, from Phormidium foveolarum and vector construction.</title>
        <authorList>
            <person name="Tominaga H."/>
            <person name="Hayashida Y."/>
            <person name="Hosoya Y."/>
            <person name="Kurokawa M."/>
            <person name="Sawa Y."/>
            <person name="Ochiai H."/>
        </authorList>
    </citation>
    <scope>NUCLEOTIDE SEQUENCE</scope>
    <source>
        <strain evidence="1">M-43</strain>
        <plasmid evidence="1">pPF1</plasmid>
    </source>
</reference>
<sequence length="93" mass="10352">MKELVKLPCTCTLSWSDGIVEELGAIVLDSWKKCGVNAAKLPSGMLLSQTRELLAELLIVELRVNLTEMETLLVIQAAMQIAMEMLMGIYIRK</sequence>
<proteinExistence type="predicted"/>